<proteinExistence type="inferred from homology"/>
<evidence type="ECO:0000313" key="5">
    <source>
        <dbReference type="Proteomes" id="UP000177900"/>
    </source>
</evidence>
<protein>
    <recommendedName>
        <fullName evidence="6">Aminotransferase DegT</fullName>
    </recommendedName>
</protein>
<dbReference type="Gene3D" id="3.90.1150.10">
    <property type="entry name" value="Aspartate Aminotransferase, domain 1"/>
    <property type="match status" value="1"/>
</dbReference>
<organism evidence="4 5">
    <name type="scientific">Candidatus Woykebacteria bacterium RIFCSPHIGHO2_01_FULL_39_12</name>
    <dbReference type="NCBI Taxonomy" id="1802599"/>
    <lineage>
        <taxon>Bacteria</taxon>
        <taxon>Candidatus Woykeibacteriota</taxon>
    </lineage>
</organism>
<dbReference type="InterPro" id="IPR015421">
    <property type="entry name" value="PyrdxlP-dep_Trfase_major"/>
</dbReference>
<reference evidence="4 5" key="1">
    <citation type="journal article" date="2016" name="Nat. Commun.">
        <title>Thousands of microbial genomes shed light on interconnected biogeochemical processes in an aquifer system.</title>
        <authorList>
            <person name="Anantharaman K."/>
            <person name="Brown C.T."/>
            <person name="Hug L.A."/>
            <person name="Sharon I."/>
            <person name="Castelle C.J."/>
            <person name="Probst A.J."/>
            <person name="Thomas B.C."/>
            <person name="Singh A."/>
            <person name="Wilkins M.J."/>
            <person name="Karaoz U."/>
            <person name="Brodie E.L."/>
            <person name="Williams K.H."/>
            <person name="Hubbard S.S."/>
            <person name="Banfield J.F."/>
        </authorList>
    </citation>
    <scope>NUCLEOTIDE SEQUENCE [LARGE SCALE GENOMIC DNA]</scope>
</reference>
<dbReference type="CDD" id="cd00616">
    <property type="entry name" value="AHBA_syn"/>
    <property type="match status" value="1"/>
</dbReference>
<dbReference type="PIRSF" id="PIRSF000390">
    <property type="entry name" value="PLP_StrS"/>
    <property type="match status" value="1"/>
</dbReference>
<dbReference type="GO" id="GO:0000271">
    <property type="term" value="P:polysaccharide biosynthetic process"/>
    <property type="evidence" value="ECO:0007669"/>
    <property type="project" value="TreeGrafter"/>
</dbReference>
<accession>A0A1G1WJ82</accession>
<evidence type="ECO:0000256" key="3">
    <source>
        <dbReference type="RuleBase" id="RU004508"/>
    </source>
</evidence>
<dbReference type="Proteomes" id="UP000177900">
    <property type="component" value="Unassembled WGS sequence"/>
</dbReference>
<dbReference type="PANTHER" id="PTHR30244">
    <property type="entry name" value="TRANSAMINASE"/>
    <property type="match status" value="1"/>
</dbReference>
<comment type="caution">
    <text evidence="4">The sequence shown here is derived from an EMBL/GenBank/DDBJ whole genome shotgun (WGS) entry which is preliminary data.</text>
</comment>
<evidence type="ECO:0000313" key="4">
    <source>
        <dbReference type="EMBL" id="OGY27798.1"/>
    </source>
</evidence>
<dbReference type="EMBL" id="MHCV01000011">
    <property type="protein sequence ID" value="OGY27798.1"/>
    <property type="molecule type" value="Genomic_DNA"/>
</dbReference>
<evidence type="ECO:0000256" key="1">
    <source>
        <dbReference type="PIRSR" id="PIRSR000390-1"/>
    </source>
</evidence>
<dbReference type="GO" id="GO:0008483">
    <property type="term" value="F:transaminase activity"/>
    <property type="evidence" value="ECO:0007669"/>
    <property type="project" value="TreeGrafter"/>
</dbReference>
<gene>
    <name evidence="4" type="ORF">A2864_02845</name>
</gene>
<dbReference type="InterPro" id="IPR015422">
    <property type="entry name" value="PyrdxlP-dep_Trfase_small"/>
</dbReference>
<dbReference type="PANTHER" id="PTHR30244:SF34">
    <property type="entry name" value="DTDP-4-AMINO-4,6-DIDEOXYGALACTOSE TRANSAMINASE"/>
    <property type="match status" value="1"/>
</dbReference>
<dbReference type="InterPro" id="IPR000653">
    <property type="entry name" value="DegT/StrS_aminotransferase"/>
</dbReference>
<feature type="modified residue" description="N6-(pyridoxal phosphate)lysine" evidence="2">
    <location>
        <position position="178"/>
    </location>
</feature>
<name>A0A1G1WJ82_9BACT</name>
<dbReference type="Gene3D" id="3.40.640.10">
    <property type="entry name" value="Type I PLP-dependent aspartate aminotransferase-like (Major domain)"/>
    <property type="match status" value="1"/>
</dbReference>
<dbReference type="AlphaFoldDB" id="A0A1G1WJ82"/>
<comment type="similarity">
    <text evidence="3">Belongs to the DegT/DnrJ/EryC1 family.</text>
</comment>
<sequence>MTQIPHNKPSFGKEEIKALERVVKSGCLIMGEEVDKLQESFKKYLNVRYALATNSGISAVHLSLIALGVGKNDEVILPTYTFSGLLNTIYYQGAIPILVDIEKKGFTIDPTQVKKKINKRTKVIIVPHTFGIPAEINVIKKLGIPVIEDCAHALGSFYNDKPLGSFGDISIFSFYATKMIATGQGGIFTTNNKKYFDCAYDLIRYDQRKDYKIRYNYQQTDLAACLGNVQFKKLGSFIDRRRANVLRYINVLEKYNQFTYWPKRADTNLNNYRFIIQFDNQKVRDELQNHFSQKGVSTIVPIDNYQLLHNLLKMSKRDFPNAETLTKTTLSLPIYPSLTTEDNIKIATILDSLCKKYLTKNLSFDPVISRKKVLVENVI</sequence>
<dbReference type="SUPFAM" id="SSF53383">
    <property type="entry name" value="PLP-dependent transferases"/>
    <property type="match status" value="1"/>
</dbReference>
<evidence type="ECO:0000256" key="2">
    <source>
        <dbReference type="PIRSR" id="PIRSR000390-2"/>
    </source>
</evidence>
<dbReference type="Pfam" id="PF01041">
    <property type="entry name" value="DegT_DnrJ_EryC1"/>
    <property type="match status" value="1"/>
</dbReference>
<evidence type="ECO:0008006" key="6">
    <source>
        <dbReference type="Google" id="ProtNLM"/>
    </source>
</evidence>
<keyword evidence="2 3" id="KW-0663">Pyridoxal phosphate</keyword>
<dbReference type="InterPro" id="IPR015424">
    <property type="entry name" value="PyrdxlP-dep_Trfase"/>
</dbReference>
<feature type="active site" description="Proton acceptor" evidence="1">
    <location>
        <position position="178"/>
    </location>
</feature>
<dbReference type="GO" id="GO:0030170">
    <property type="term" value="F:pyridoxal phosphate binding"/>
    <property type="evidence" value="ECO:0007669"/>
    <property type="project" value="TreeGrafter"/>
</dbReference>